<reference evidence="2" key="1">
    <citation type="journal article" date="2020" name="Nat. Commun.">
        <title>Large-scale genome sequencing of mycorrhizal fungi provides insights into the early evolution of symbiotic traits.</title>
        <authorList>
            <person name="Miyauchi S."/>
            <person name="Kiss E."/>
            <person name="Kuo A."/>
            <person name="Drula E."/>
            <person name="Kohler A."/>
            <person name="Sanchez-Garcia M."/>
            <person name="Morin E."/>
            <person name="Andreopoulos B."/>
            <person name="Barry K.W."/>
            <person name="Bonito G."/>
            <person name="Buee M."/>
            <person name="Carver A."/>
            <person name="Chen C."/>
            <person name="Cichocki N."/>
            <person name="Clum A."/>
            <person name="Culley D."/>
            <person name="Crous P.W."/>
            <person name="Fauchery L."/>
            <person name="Girlanda M."/>
            <person name="Hayes R.D."/>
            <person name="Keri Z."/>
            <person name="LaButti K."/>
            <person name="Lipzen A."/>
            <person name="Lombard V."/>
            <person name="Magnuson J."/>
            <person name="Maillard F."/>
            <person name="Murat C."/>
            <person name="Nolan M."/>
            <person name="Ohm R.A."/>
            <person name="Pangilinan J."/>
            <person name="Pereira M.F."/>
            <person name="Perotto S."/>
            <person name="Peter M."/>
            <person name="Pfister S."/>
            <person name="Riley R."/>
            <person name="Sitrit Y."/>
            <person name="Stielow J.B."/>
            <person name="Szollosi G."/>
            <person name="Zifcakova L."/>
            <person name="Stursova M."/>
            <person name="Spatafora J.W."/>
            <person name="Tedersoo L."/>
            <person name="Vaario L.M."/>
            <person name="Yamada A."/>
            <person name="Yan M."/>
            <person name="Wang P."/>
            <person name="Xu J."/>
            <person name="Bruns T."/>
            <person name="Baldrian P."/>
            <person name="Vilgalys R."/>
            <person name="Dunand C."/>
            <person name="Henrissat B."/>
            <person name="Grigoriev I.V."/>
            <person name="Hibbett D."/>
            <person name="Nagy L.G."/>
            <person name="Martin F.M."/>
        </authorList>
    </citation>
    <scope>NUCLEOTIDE SEQUENCE</scope>
    <source>
        <strain evidence="2">UH-Tt-Lm1</strain>
    </source>
</reference>
<keyword evidence="3" id="KW-1185">Reference proteome</keyword>
<gene>
    <name evidence="2" type="ORF">BJ322DRAFT_1192486</name>
</gene>
<dbReference type="Proteomes" id="UP000736335">
    <property type="component" value="Unassembled WGS sequence"/>
</dbReference>
<evidence type="ECO:0000256" key="1">
    <source>
        <dbReference type="SAM" id="MobiDB-lite"/>
    </source>
</evidence>
<feature type="region of interest" description="Disordered" evidence="1">
    <location>
        <begin position="150"/>
        <end position="203"/>
    </location>
</feature>
<proteinExistence type="predicted"/>
<accession>A0A9P6HE00</accession>
<dbReference type="AlphaFoldDB" id="A0A9P6HE00"/>
<protein>
    <submittedName>
        <fullName evidence="2">Uncharacterized protein</fullName>
    </submittedName>
</protein>
<feature type="compositionally biased region" description="Polar residues" evidence="1">
    <location>
        <begin position="193"/>
        <end position="203"/>
    </location>
</feature>
<evidence type="ECO:0000313" key="2">
    <source>
        <dbReference type="EMBL" id="KAF9784997.1"/>
    </source>
</evidence>
<evidence type="ECO:0000313" key="3">
    <source>
        <dbReference type="Proteomes" id="UP000736335"/>
    </source>
</evidence>
<dbReference type="EMBL" id="WIUZ02000007">
    <property type="protein sequence ID" value="KAF9784997.1"/>
    <property type="molecule type" value="Genomic_DNA"/>
</dbReference>
<name>A0A9P6HE00_9AGAM</name>
<dbReference type="OrthoDB" id="10439920at2759"/>
<comment type="caution">
    <text evidence="2">The sequence shown here is derived from an EMBL/GenBank/DDBJ whole genome shotgun (WGS) entry which is preliminary data.</text>
</comment>
<sequence length="298" mass="33113">MSYFNGIACFSPKVPSWIETIWCWYSFTARSSDSPNANRVQILHTFSAMNGGTVISPRALSPQFGEAVGKVAGVDWLFGLDEGDPWVKTWRANSNVVFHASYVLQVMSQQVDRALVPVRNFVIGSTGLQTRRISLDNLSEPMHDGLTVESSLPAKVPSLSVPPDPRKVSGQAASLRSPTRNRRVEKSPYMHGSTRTTTPPSIGLAHQTTLVDSFIQHDTCEQPKQDRTHSPPLQISRAPATVATVSLDQDCPRIDLVALVRDNRKAKKFQKKKPFVPLLREELHRRIDPRGPGPQKSR</sequence>
<organism evidence="2 3">
    <name type="scientific">Thelephora terrestris</name>
    <dbReference type="NCBI Taxonomy" id="56493"/>
    <lineage>
        <taxon>Eukaryota</taxon>
        <taxon>Fungi</taxon>
        <taxon>Dikarya</taxon>
        <taxon>Basidiomycota</taxon>
        <taxon>Agaricomycotina</taxon>
        <taxon>Agaricomycetes</taxon>
        <taxon>Thelephorales</taxon>
        <taxon>Thelephoraceae</taxon>
        <taxon>Thelephora</taxon>
    </lineage>
</organism>
<reference evidence="2" key="2">
    <citation type="submission" date="2020-11" db="EMBL/GenBank/DDBJ databases">
        <authorList>
            <consortium name="DOE Joint Genome Institute"/>
            <person name="Kuo A."/>
            <person name="Miyauchi S."/>
            <person name="Kiss E."/>
            <person name="Drula E."/>
            <person name="Kohler A."/>
            <person name="Sanchez-Garcia M."/>
            <person name="Andreopoulos B."/>
            <person name="Barry K.W."/>
            <person name="Bonito G."/>
            <person name="Buee M."/>
            <person name="Carver A."/>
            <person name="Chen C."/>
            <person name="Cichocki N."/>
            <person name="Clum A."/>
            <person name="Culley D."/>
            <person name="Crous P.W."/>
            <person name="Fauchery L."/>
            <person name="Girlanda M."/>
            <person name="Hayes R."/>
            <person name="Keri Z."/>
            <person name="Labutti K."/>
            <person name="Lipzen A."/>
            <person name="Lombard V."/>
            <person name="Magnuson J."/>
            <person name="Maillard F."/>
            <person name="Morin E."/>
            <person name="Murat C."/>
            <person name="Nolan M."/>
            <person name="Ohm R."/>
            <person name="Pangilinan J."/>
            <person name="Pereira M."/>
            <person name="Perotto S."/>
            <person name="Peter M."/>
            <person name="Riley R."/>
            <person name="Sitrit Y."/>
            <person name="Stielow B."/>
            <person name="Szollosi G."/>
            <person name="Zifcakova L."/>
            <person name="Stursova M."/>
            <person name="Spatafora J.W."/>
            <person name="Tedersoo L."/>
            <person name="Vaario L.-M."/>
            <person name="Yamada A."/>
            <person name="Yan M."/>
            <person name="Wang P."/>
            <person name="Xu J."/>
            <person name="Bruns T."/>
            <person name="Baldrian P."/>
            <person name="Vilgalys R."/>
            <person name="Henrissat B."/>
            <person name="Grigoriev I.V."/>
            <person name="Hibbett D."/>
            <person name="Nagy L.G."/>
            <person name="Martin F.M."/>
        </authorList>
    </citation>
    <scope>NUCLEOTIDE SEQUENCE</scope>
    <source>
        <strain evidence="2">UH-Tt-Lm1</strain>
    </source>
</reference>